<feature type="compositionally biased region" description="Low complexity" evidence="16">
    <location>
        <begin position="75"/>
        <end position="94"/>
    </location>
</feature>
<keyword evidence="9" id="KW-0130">Cell adhesion</keyword>
<feature type="domain" description="LIM zinc-binding" evidence="17">
    <location>
        <begin position="347"/>
        <end position="406"/>
    </location>
</feature>
<evidence type="ECO:0000256" key="13">
    <source>
        <dbReference type="ARBA" id="ARBA00023808"/>
    </source>
</evidence>
<keyword evidence="12" id="KW-0206">Cytoskeleton</keyword>
<proteinExistence type="inferred from homology"/>
<evidence type="ECO:0000313" key="19">
    <source>
        <dbReference type="Proteomes" id="UP000525565"/>
    </source>
</evidence>
<keyword evidence="5" id="KW-0597">Phosphoprotein</keyword>
<dbReference type="SUPFAM" id="SSF57716">
    <property type="entry name" value="Glucocorticoid receptor-like (DNA-binding domain)"/>
    <property type="match status" value="5"/>
</dbReference>
<feature type="compositionally biased region" description="Pro residues" evidence="16">
    <location>
        <begin position="41"/>
        <end position="50"/>
    </location>
</feature>
<dbReference type="InterPro" id="IPR047075">
    <property type="entry name" value="Paxillin_TGFB1I1_LIM_dom1"/>
</dbReference>
<organism evidence="18 19">
    <name type="scientific">Asarcornis scutulata</name>
    <dbReference type="NCBI Taxonomy" id="75869"/>
    <lineage>
        <taxon>Eukaryota</taxon>
        <taxon>Metazoa</taxon>
        <taxon>Chordata</taxon>
        <taxon>Craniata</taxon>
        <taxon>Vertebrata</taxon>
        <taxon>Euteleostomi</taxon>
        <taxon>Archelosauria</taxon>
        <taxon>Archosauria</taxon>
        <taxon>Dinosauria</taxon>
        <taxon>Saurischia</taxon>
        <taxon>Theropoda</taxon>
        <taxon>Coelurosauria</taxon>
        <taxon>Aves</taxon>
        <taxon>Neognathae</taxon>
        <taxon>Galloanserae</taxon>
        <taxon>Anseriformes</taxon>
        <taxon>Anatidae</taxon>
        <taxon>Anatinae</taxon>
        <taxon>Asarcornis</taxon>
    </lineage>
</organism>
<gene>
    <name evidence="18" type="primary">Pxn</name>
    <name evidence="18" type="ORF">ASASCU_R00838</name>
</gene>
<keyword evidence="19" id="KW-1185">Reference proteome</keyword>
<evidence type="ECO:0000256" key="14">
    <source>
        <dbReference type="PIRNR" id="PIRNR037881"/>
    </source>
</evidence>
<feature type="region of interest" description="Disordered" evidence="16">
    <location>
        <begin position="179"/>
        <end position="209"/>
    </location>
</feature>
<dbReference type="CDD" id="cd09336">
    <property type="entry name" value="LIM1_Paxillin_like"/>
    <property type="match status" value="1"/>
</dbReference>
<dbReference type="AlphaFoldDB" id="A0A7K7L197"/>
<dbReference type="GO" id="GO:0005856">
    <property type="term" value="C:cytoskeleton"/>
    <property type="evidence" value="ECO:0007669"/>
    <property type="project" value="UniProtKB-SubCell"/>
</dbReference>
<keyword evidence="11 14" id="KW-0440">LIM domain</keyword>
<dbReference type="GO" id="GO:0043542">
    <property type="term" value="P:endothelial cell migration"/>
    <property type="evidence" value="ECO:0007669"/>
    <property type="project" value="TreeGrafter"/>
</dbReference>
<name>A0A7K7L197_9AVES</name>
<dbReference type="EMBL" id="VZSO01000128">
    <property type="protein sequence ID" value="NWZ24701.1"/>
    <property type="molecule type" value="Genomic_DNA"/>
</dbReference>
<dbReference type="PANTHER" id="PTHR24216">
    <property type="entry name" value="PAXILLIN-RELATED"/>
    <property type="match status" value="1"/>
</dbReference>
<dbReference type="FunFam" id="2.10.110.10:FF:000012">
    <property type="entry name" value="Paxillin isoform 1"/>
    <property type="match status" value="1"/>
</dbReference>
<dbReference type="InterPro" id="IPR017305">
    <property type="entry name" value="Tgfb1i1/Leupaxin/TGFB1I1"/>
</dbReference>
<comment type="caution">
    <text evidence="18">The sequence shown here is derived from an EMBL/GenBank/DDBJ whole genome shotgun (WGS) entry which is preliminary data.</text>
</comment>
<keyword evidence="4" id="KW-0963">Cytoplasm</keyword>
<evidence type="ECO:0000256" key="11">
    <source>
        <dbReference type="ARBA" id="ARBA00023038"/>
    </source>
</evidence>
<dbReference type="Gene3D" id="1.20.120.330">
    <property type="entry name" value="Nucleotidyltransferases domain 2"/>
    <property type="match status" value="1"/>
</dbReference>
<evidence type="ECO:0000256" key="15">
    <source>
        <dbReference type="PROSITE-ProRule" id="PRU00125"/>
    </source>
</evidence>
<dbReference type="GO" id="GO:0046872">
    <property type="term" value="F:metal ion binding"/>
    <property type="evidence" value="ECO:0007669"/>
    <property type="project" value="UniProtKB-KW"/>
</dbReference>
<evidence type="ECO:0000256" key="12">
    <source>
        <dbReference type="ARBA" id="ARBA00023212"/>
    </source>
</evidence>
<keyword evidence="8 15" id="KW-0862">Zinc</keyword>
<evidence type="ECO:0000256" key="1">
    <source>
        <dbReference type="ARBA" id="ARBA00004245"/>
    </source>
</evidence>
<evidence type="ECO:0000256" key="4">
    <source>
        <dbReference type="ARBA" id="ARBA00022490"/>
    </source>
</evidence>
<dbReference type="InterPro" id="IPR001904">
    <property type="entry name" value="Paxillin_Lim_dom4"/>
</dbReference>
<comment type="similarity">
    <text evidence="14">Belongs to the paxillin family.</text>
</comment>
<protein>
    <recommendedName>
        <fullName evidence="13">Paxillin</fullName>
    </recommendedName>
</protein>
<evidence type="ECO:0000256" key="7">
    <source>
        <dbReference type="ARBA" id="ARBA00022737"/>
    </source>
</evidence>
<evidence type="ECO:0000313" key="18">
    <source>
        <dbReference type="EMBL" id="NWZ24701.1"/>
    </source>
</evidence>
<reference evidence="18 19" key="1">
    <citation type="submission" date="2019-09" db="EMBL/GenBank/DDBJ databases">
        <title>Bird 10,000 Genomes (B10K) Project - Family phase.</title>
        <authorList>
            <person name="Zhang G."/>
        </authorList>
    </citation>
    <scope>NUCLEOTIDE SEQUENCE [LARGE SCALE GENOMIC DNA]</scope>
    <source>
        <strain evidence="18">OUT-0051</strain>
        <tissue evidence="18">Kidney</tissue>
    </source>
</reference>
<evidence type="ECO:0000256" key="10">
    <source>
        <dbReference type="ARBA" id="ARBA00022949"/>
    </source>
</evidence>
<dbReference type="FunFam" id="2.10.110.10:FF:000009">
    <property type="entry name" value="Paxillin isoform 1"/>
    <property type="match status" value="1"/>
</dbReference>
<dbReference type="CDD" id="cd09411">
    <property type="entry name" value="LIM4_Paxillin"/>
    <property type="match status" value="1"/>
</dbReference>
<evidence type="ECO:0000256" key="9">
    <source>
        <dbReference type="ARBA" id="ARBA00022889"/>
    </source>
</evidence>
<keyword evidence="10" id="KW-0965">Cell junction</keyword>
<dbReference type="Pfam" id="PF00412">
    <property type="entry name" value="LIM"/>
    <property type="match status" value="4"/>
</dbReference>
<dbReference type="InterPro" id="IPR047072">
    <property type="entry name" value="Paxillin_Lim_dom2"/>
</dbReference>
<dbReference type="PANTHER" id="PTHR24216:SF11">
    <property type="entry name" value="PAXILLIN"/>
    <property type="match status" value="1"/>
</dbReference>
<evidence type="ECO:0000256" key="3">
    <source>
        <dbReference type="ARBA" id="ARBA00004544"/>
    </source>
</evidence>
<evidence type="ECO:0000256" key="16">
    <source>
        <dbReference type="SAM" id="MobiDB-lite"/>
    </source>
</evidence>
<dbReference type="GO" id="GO:0005925">
    <property type="term" value="C:focal adhesion"/>
    <property type="evidence" value="ECO:0007669"/>
    <property type="project" value="UniProtKB-SubCell"/>
</dbReference>
<dbReference type="PROSITE" id="PS00478">
    <property type="entry name" value="LIM_DOMAIN_1"/>
    <property type="match status" value="3"/>
</dbReference>
<evidence type="ECO:0000256" key="5">
    <source>
        <dbReference type="ARBA" id="ARBA00022553"/>
    </source>
</evidence>
<keyword evidence="6 15" id="KW-0479">Metal-binding</keyword>
<feature type="non-terminal residue" evidence="18">
    <location>
        <position position="582"/>
    </location>
</feature>
<dbReference type="InterPro" id="IPR001781">
    <property type="entry name" value="Znf_LIM"/>
</dbReference>
<sequence>DALLADLESTTSHISKRPVFLTEETPYSYPTGNHTYQEIAVPPPVPPPPSSEALNGTVIDPLDQWQPNVSRYVHQQPQSQSPIYSSSAKSSSASVPRDGLSSPSPRASEEEHVYSFPNKQKSAEPSPTMTSTSLGSNLSELDRLLLELNAVQHNPPSGFPADEASRSPSLPGVTGPHYVIPESSSSVGGKAAPPTKEKPKRNGGRGIEDVRPSVESLLDELESSVPSPVPAITVSQGEVSSPQRVTASQQQTRISASSATRELDELMASLSDFKVLHLHNLCFILSLPITACLTAAVFSSLQFMAQGKAGSSSPPSTTPKPGSQLDTMLGSLQSDLNKLGVATVAKGVCGACKKPIAGQVVTAMGKTWHPEHFVCTHCQEEIGSRNFFERDGQPYCEKDYHNLFSPRCYYCNGPILDKVVTALDRTWHPEHFFCAQCGAFFGPEGFHEKDGKAYCRKDYFDMFAPKCGGCARAILENYISALNTLWHPECFVCRECFTPFINGSFFEHDGQPYCEVHYHERRGSLCSGCQKPITGRCITAMGKKFHPEHFVCAFCLKQLNKGTFKEQNDKPYCQNCFLKLFC</sequence>
<evidence type="ECO:0000259" key="17">
    <source>
        <dbReference type="PROSITE" id="PS50023"/>
    </source>
</evidence>
<comment type="subcellular location">
    <subcellularLocation>
        <location evidence="2">Cell junction</location>
        <location evidence="2">Focal adhesion</location>
    </subcellularLocation>
    <subcellularLocation>
        <location evidence="3">Cytoplasm</location>
        <location evidence="3">Cell cortex</location>
    </subcellularLocation>
    <subcellularLocation>
        <location evidence="1">Cytoplasm</location>
        <location evidence="1">Cytoskeleton</location>
    </subcellularLocation>
</comment>
<dbReference type="GO" id="GO:0005938">
    <property type="term" value="C:cell cortex"/>
    <property type="evidence" value="ECO:0007669"/>
    <property type="project" value="UniProtKB-SubCell"/>
</dbReference>
<dbReference type="GO" id="GO:0007179">
    <property type="term" value="P:transforming growth factor beta receptor signaling pathway"/>
    <property type="evidence" value="ECO:0007669"/>
    <property type="project" value="TreeGrafter"/>
</dbReference>
<evidence type="ECO:0000256" key="8">
    <source>
        <dbReference type="ARBA" id="ARBA00022833"/>
    </source>
</evidence>
<dbReference type="FunFam" id="2.10.110.10:FF:000018">
    <property type="entry name" value="Paxillin isoform 1"/>
    <property type="match status" value="1"/>
</dbReference>
<dbReference type="PIRSF" id="PIRSF037881">
    <property type="entry name" value="Leupaxin"/>
    <property type="match status" value="1"/>
</dbReference>
<feature type="domain" description="LIM zinc-binding" evidence="17">
    <location>
        <begin position="465"/>
        <end position="524"/>
    </location>
</feature>
<feature type="region of interest" description="Disordered" evidence="16">
    <location>
        <begin position="234"/>
        <end position="256"/>
    </location>
</feature>
<feature type="non-terminal residue" evidence="18">
    <location>
        <position position="1"/>
    </location>
</feature>
<evidence type="ECO:0000256" key="2">
    <source>
        <dbReference type="ARBA" id="ARBA00004246"/>
    </source>
</evidence>
<dbReference type="Gene3D" id="2.10.110.10">
    <property type="entry name" value="Cysteine Rich Protein"/>
    <property type="match status" value="4"/>
</dbReference>
<feature type="domain" description="LIM zinc-binding" evidence="17">
    <location>
        <begin position="407"/>
        <end position="464"/>
    </location>
</feature>
<dbReference type="SMART" id="SM00132">
    <property type="entry name" value="LIM"/>
    <property type="match status" value="4"/>
</dbReference>
<dbReference type="Pfam" id="PF03535">
    <property type="entry name" value="Paxillin"/>
    <property type="match status" value="1"/>
</dbReference>
<accession>A0A7K7L197</accession>
<feature type="region of interest" description="Disordered" evidence="16">
    <location>
        <begin position="1"/>
        <end position="135"/>
    </location>
</feature>
<dbReference type="Proteomes" id="UP000525565">
    <property type="component" value="Unassembled WGS sequence"/>
</dbReference>
<dbReference type="CDD" id="cd09407">
    <property type="entry name" value="LIM2_Paxillin"/>
    <property type="match status" value="1"/>
</dbReference>
<dbReference type="FunFam" id="2.10.110.10:FF:000008">
    <property type="entry name" value="Paxillin isoform 1"/>
    <property type="match status" value="1"/>
</dbReference>
<dbReference type="CDD" id="cd09338">
    <property type="entry name" value="LIM3_Paxillin_like"/>
    <property type="match status" value="1"/>
</dbReference>
<dbReference type="PRINTS" id="PR00832">
    <property type="entry name" value="PAXILLIN"/>
</dbReference>
<feature type="domain" description="LIM zinc-binding" evidence="17">
    <location>
        <begin position="525"/>
        <end position="582"/>
    </location>
</feature>
<dbReference type="PROSITE" id="PS50023">
    <property type="entry name" value="LIM_DOMAIN_2"/>
    <property type="match status" value="4"/>
</dbReference>
<keyword evidence="7" id="KW-0677">Repeat</keyword>
<feature type="compositionally biased region" description="Polar residues" evidence="16">
    <location>
        <begin position="117"/>
        <end position="133"/>
    </location>
</feature>
<evidence type="ECO:0000256" key="6">
    <source>
        <dbReference type="ARBA" id="ARBA00022723"/>
    </source>
</evidence>
<dbReference type="GO" id="GO:0034446">
    <property type="term" value="P:substrate adhesion-dependent cell spreading"/>
    <property type="evidence" value="ECO:0007669"/>
    <property type="project" value="TreeGrafter"/>
</dbReference>